<accession>A0A6S7L279</accession>
<name>A0A6S7L279_PARCT</name>
<feature type="compositionally biased region" description="Polar residues" evidence="1">
    <location>
        <begin position="106"/>
        <end position="122"/>
    </location>
</feature>
<reference evidence="2" key="1">
    <citation type="submission" date="2020-04" db="EMBL/GenBank/DDBJ databases">
        <authorList>
            <person name="Alioto T."/>
            <person name="Alioto T."/>
            <person name="Gomez Garrido J."/>
        </authorList>
    </citation>
    <scope>NUCLEOTIDE SEQUENCE</scope>
    <source>
        <strain evidence="2">A484AB</strain>
    </source>
</reference>
<proteinExistence type="predicted"/>
<feature type="region of interest" description="Disordered" evidence="1">
    <location>
        <begin position="1"/>
        <end position="60"/>
    </location>
</feature>
<feature type="non-terminal residue" evidence="2">
    <location>
        <position position="141"/>
    </location>
</feature>
<dbReference type="AlphaFoldDB" id="A0A6S7L279"/>
<evidence type="ECO:0000256" key="1">
    <source>
        <dbReference type="SAM" id="MobiDB-lite"/>
    </source>
</evidence>
<dbReference type="Proteomes" id="UP001152795">
    <property type="component" value="Unassembled WGS sequence"/>
</dbReference>
<dbReference type="EMBL" id="CACRXK020019520">
    <property type="protein sequence ID" value="CAB4033753.1"/>
    <property type="molecule type" value="Genomic_DNA"/>
</dbReference>
<sequence length="141" mass="14300">MPSIRRPKRVASTPTASRANQQRQAAAPRRGLRSRATRGEAIGPVSVLGHPTSAAPVVPTPAPTAIPSPLPDDLVTTLVSSVTAAVTQQLSAFLPSPSTALPGISPPSSSTHPTVESPSSAHATALVQGALGEAHSNISRQ</sequence>
<feature type="compositionally biased region" description="Low complexity" evidence="1">
    <location>
        <begin position="16"/>
        <end position="29"/>
    </location>
</feature>
<evidence type="ECO:0000313" key="2">
    <source>
        <dbReference type="EMBL" id="CAB4033753.1"/>
    </source>
</evidence>
<feature type="region of interest" description="Disordered" evidence="1">
    <location>
        <begin position="96"/>
        <end position="123"/>
    </location>
</feature>
<organism evidence="2 3">
    <name type="scientific">Paramuricea clavata</name>
    <name type="common">Red gorgonian</name>
    <name type="synonym">Violescent sea-whip</name>
    <dbReference type="NCBI Taxonomy" id="317549"/>
    <lineage>
        <taxon>Eukaryota</taxon>
        <taxon>Metazoa</taxon>
        <taxon>Cnidaria</taxon>
        <taxon>Anthozoa</taxon>
        <taxon>Octocorallia</taxon>
        <taxon>Malacalcyonacea</taxon>
        <taxon>Plexauridae</taxon>
        <taxon>Paramuricea</taxon>
    </lineage>
</organism>
<protein>
    <submittedName>
        <fullName evidence="2">Uncharacterized protein</fullName>
    </submittedName>
</protein>
<gene>
    <name evidence="2" type="ORF">PACLA_8A023232</name>
</gene>
<comment type="caution">
    <text evidence="2">The sequence shown here is derived from an EMBL/GenBank/DDBJ whole genome shotgun (WGS) entry which is preliminary data.</text>
</comment>
<evidence type="ECO:0000313" key="3">
    <source>
        <dbReference type="Proteomes" id="UP001152795"/>
    </source>
</evidence>
<keyword evidence="3" id="KW-1185">Reference proteome</keyword>